<evidence type="ECO:0000256" key="10">
    <source>
        <dbReference type="ARBA" id="ARBA00048048"/>
    </source>
</evidence>
<evidence type="ECO:0000256" key="4">
    <source>
        <dbReference type="ARBA" id="ARBA00022989"/>
    </source>
</evidence>
<evidence type="ECO:0000256" key="5">
    <source>
        <dbReference type="ARBA" id="ARBA00023136"/>
    </source>
</evidence>
<dbReference type="GO" id="GO:0005783">
    <property type="term" value="C:endoplasmic reticulum"/>
    <property type="evidence" value="ECO:0007669"/>
    <property type="project" value="TreeGrafter"/>
</dbReference>
<feature type="transmembrane region" description="Helical" evidence="11">
    <location>
        <begin position="135"/>
        <end position="154"/>
    </location>
</feature>
<evidence type="ECO:0000256" key="2">
    <source>
        <dbReference type="ARBA" id="ARBA00022679"/>
    </source>
</evidence>
<evidence type="ECO:0000256" key="11">
    <source>
        <dbReference type="RuleBase" id="RU079119"/>
    </source>
</evidence>
<gene>
    <name evidence="13" type="ORF">PNOK_0487100</name>
</gene>
<comment type="catalytic activity">
    <reaction evidence="10 11">
        <text>L-cysteinyl-[protein] + hexadecanoyl-CoA = S-hexadecanoyl-L-cysteinyl-[protein] + CoA</text>
        <dbReference type="Rhea" id="RHEA:36683"/>
        <dbReference type="Rhea" id="RHEA-COMP:10131"/>
        <dbReference type="Rhea" id="RHEA-COMP:11032"/>
        <dbReference type="ChEBI" id="CHEBI:29950"/>
        <dbReference type="ChEBI" id="CHEBI:57287"/>
        <dbReference type="ChEBI" id="CHEBI:57379"/>
        <dbReference type="ChEBI" id="CHEBI:74151"/>
        <dbReference type="EC" id="2.3.1.225"/>
    </reaction>
</comment>
<evidence type="ECO:0000256" key="3">
    <source>
        <dbReference type="ARBA" id="ARBA00022692"/>
    </source>
</evidence>
<evidence type="ECO:0000256" key="8">
    <source>
        <dbReference type="ARBA" id="ARBA00023315"/>
    </source>
</evidence>
<protein>
    <recommendedName>
        <fullName evidence="11">Palmitoyltransferase</fullName>
        <ecNumber evidence="11">2.3.1.225</ecNumber>
    </recommendedName>
</protein>
<name>A0A286UK11_9AGAM</name>
<keyword evidence="7" id="KW-0449">Lipoprotein</keyword>
<dbReference type="PROSITE" id="PS50216">
    <property type="entry name" value="DHHC"/>
    <property type="match status" value="1"/>
</dbReference>
<sequence length="356" mass="41296">MLSGCYYSLYEVGYGYLIKKNGEYLSGLSYIALNGTLFYYVYELFRFILSTRFLPFTSRRKGPRTMPTTTTLKVPFQCTDMEGKLNSCDRSGSECFGTWKPPRTHHCSTCGVCRRGFDHHCPWVGSCITISTRPAFLLLLLLTPILFTTSIYPITDNLYNRVIDGLSLAHEDRQTNEWWWDQWYSWVLVAGPFGRSLVGVFLGIDLLENMELEDPKPTGYVAEKPGKVVAFIVVFAFLLSIFSMIMAVSVIRDITFGQTSIETWKYPKNENYDQGDDSMQRFLCVSSSEPPIKRRVFPIEPDEGLYDLGWLENWRHFFKMIREKGVFRYETHDDKYRWPGVNPQILRQCIDNINSE</sequence>
<evidence type="ECO:0000313" key="14">
    <source>
        <dbReference type="Proteomes" id="UP000217199"/>
    </source>
</evidence>
<dbReference type="AlphaFoldDB" id="A0A286UK11"/>
<dbReference type="GO" id="GO:0019706">
    <property type="term" value="F:protein-cysteine S-palmitoyltransferase activity"/>
    <property type="evidence" value="ECO:0007669"/>
    <property type="project" value="UniProtKB-EC"/>
</dbReference>
<dbReference type="InterPro" id="IPR001594">
    <property type="entry name" value="Palmitoyltrfase_DHHC"/>
</dbReference>
<keyword evidence="4 11" id="KW-1133">Transmembrane helix</keyword>
<organism evidence="13 14">
    <name type="scientific">Pyrrhoderma noxium</name>
    <dbReference type="NCBI Taxonomy" id="2282107"/>
    <lineage>
        <taxon>Eukaryota</taxon>
        <taxon>Fungi</taxon>
        <taxon>Dikarya</taxon>
        <taxon>Basidiomycota</taxon>
        <taxon>Agaricomycotina</taxon>
        <taxon>Agaricomycetes</taxon>
        <taxon>Hymenochaetales</taxon>
        <taxon>Hymenochaetaceae</taxon>
        <taxon>Pyrrhoderma</taxon>
    </lineage>
</organism>
<keyword evidence="3 11" id="KW-0812">Transmembrane</keyword>
<keyword evidence="8 11" id="KW-0012">Acyltransferase</keyword>
<dbReference type="Pfam" id="PF01529">
    <property type="entry name" value="DHHC"/>
    <property type="match status" value="1"/>
</dbReference>
<dbReference type="GO" id="GO:0016020">
    <property type="term" value="C:membrane"/>
    <property type="evidence" value="ECO:0007669"/>
    <property type="project" value="UniProtKB-SubCell"/>
</dbReference>
<keyword evidence="5 11" id="KW-0472">Membrane</keyword>
<comment type="caution">
    <text evidence="13">The sequence shown here is derived from an EMBL/GenBank/DDBJ whole genome shotgun (WGS) entry which is preliminary data.</text>
</comment>
<dbReference type="InParanoid" id="A0A286UK11"/>
<dbReference type="PANTHER" id="PTHR22883">
    <property type="entry name" value="ZINC FINGER DHHC DOMAIN CONTAINING PROTEIN"/>
    <property type="match status" value="1"/>
</dbReference>
<comment type="similarity">
    <text evidence="9">Belongs to the DHHC palmitoyltransferase family. PFA5 subfamily.</text>
</comment>
<reference evidence="13 14" key="1">
    <citation type="journal article" date="2017" name="Mol. Ecol.">
        <title>Comparative and population genomic landscape of Phellinus noxius: A hypervariable fungus causing root rot in trees.</title>
        <authorList>
            <person name="Chung C.L."/>
            <person name="Lee T.J."/>
            <person name="Akiba M."/>
            <person name="Lee H.H."/>
            <person name="Kuo T.H."/>
            <person name="Liu D."/>
            <person name="Ke H.M."/>
            <person name="Yokoi T."/>
            <person name="Roa M.B."/>
            <person name="Lu M.J."/>
            <person name="Chang Y.Y."/>
            <person name="Ann P.J."/>
            <person name="Tsai J.N."/>
            <person name="Chen C.Y."/>
            <person name="Tzean S.S."/>
            <person name="Ota Y."/>
            <person name="Hattori T."/>
            <person name="Sahashi N."/>
            <person name="Liou R.F."/>
            <person name="Kikuchi T."/>
            <person name="Tsai I.J."/>
        </authorList>
    </citation>
    <scope>NUCLEOTIDE SEQUENCE [LARGE SCALE GENOMIC DNA]</scope>
    <source>
        <strain evidence="13 14">FFPRI411160</strain>
    </source>
</reference>
<comment type="domain">
    <text evidence="11">The DHHC domain is required for palmitoyltransferase activity.</text>
</comment>
<dbReference type="EMBL" id="NBII01000004">
    <property type="protein sequence ID" value="PAV19937.1"/>
    <property type="molecule type" value="Genomic_DNA"/>
</dbReference>
<dbReference type="OrthoDB" id="302728at2759"/>
<dbReference type="EC" id="2.3.1.225" evidence="11"/>
<dbReference type="GO" id="GO:0006612">
    <property type="term" value="P:protein targeting to membrane"/>
    <property type="evidence" value="ECO:0007669"/>
    <property type="project" value="TreeGrafter"/>
</dbReference>
<dbReference type="GO" id="GO:0005794">
    <property type="term" value="C:Golgi apparatus"/>
    <property type="evidence" value="ECO:0007669"/>
    <property type="project" value="TreeGrafter"/>
</dbReference>
<evidence type="ECO:0000256" key="1">
    <source>
        <dbReference type="ARBA" id="ARBA00004141"/>
    </source>
</evidence>
<comment type="subcellular location">
    <subcellularLocation>
        <location evidence="1">Membrane</location>
        <topology evidence="1">Multi-pass membrane protein</topology>
    </subcellularLocation>
</comment>
<evidence type="ECO:0000256" key="9">
    <source>
        <dbReference type="ARBA" id="ARBA00038298"/>
    </source>
</evidence>
<evidence type="ECO:0000256" key="6">
    <source>
        <dbReference type="ARBA" id="ARBA00023139"/>
    </source>
</evidence>
<accession>A0A286UK11</accession>
<keyword evidence="6" id="KW-0564">Palmitate</keyword>
<dbReference type="STRING" id="2282107.A0A286UK11"/>
<feature type="transmembrane region" description="Helical" evidence="11">
    <location>
        <begin position="228"/>
        <end position="251"/>
    </location>
</feature>
<dbReference type="PANTHER" id="PTHR22883:SF23">
    <property type="entry name" value="PALMITOYLTRANSFERASE ZDHHC6"/>
    <property type="match status" value="1"/>
</dbReference>
<evidence type="ECO:0000256" key="7">
    <source>
        <dbReference type="ARBA" id="ARBA00023288"/>
    </source>
</evidence>
<keyword evidence="2 11" id="KW-0808">Transferase</keyword>
<dbReference type="InterPro" id="IPR039859">
    <property type="entry name" value="PFA4/ZDH16/20/ERF2-like"/>
</dbReference>
<evidence type="ECO:0000313" key="13">
    <source>
        <dbReference type="EMBL" id="PAV19937.1"/>
    </source>
</evidence>
<feature type="transmembrane region" description="Helical" evidence="11">
    <location>
        <begin position="24"/>
        <end position="42"/>
    </location>
</feature>
<keyword evidence="14" id="KW-1185">Reference proteome</keyword>
<feature type="domain" description="Palmitoyltransferase DHHC" evidence="12">
    <location>
        <begin position="98"/>
        <end position="266"/>
    </location>
</feature>
<evidence type="ECO:0000259" key="12">
    <source>
        <dbReference type="Pfam" id="PF01529"/>
    </source>
</evidence>
<proteinExistence type="inferred from homology"/>
<dbReference type="Proteomes" id="UP000217199">
    <property type="component" value="Unassembled WGS sequence"/>
</dbReference>